<feature type="compositionally biased region" description="Low complexity" evidence="1">
    <location>
        <begin position="71"/>
        <end position="89"/>
    </location>
</feature>
<evidence type="ECO:0000313" key="2">
    <source>
        <dbReference type="EMBL" id="PQQ02485.1"/>
    </source>
</evidence>
<feature type="compositionally biased region" description="Low complexity" evidence="1">
    <location>
        <begin position="45"/>
        <end position="60"/>
    </location>
</feature>
<feature type="region of interest" description="Disordered" evidence="1">
    <location>
        <begin position="40"/>
        <end position="95"/>
    </location>
</feature>
<gene>
    <name evidence="2" type="ORF">Pyn_24656</name>
</gene>
<keyword evidence="3" id="KW-1185">Reference proteome</keyword>
<sequence>MLIYEYVCLANKSLDFFIFGIPFNSDVAITLCDLLPTSPSPLPPAASSSPPQAAPTPSSTNQHCHRHQLRPRQSPPTTSSSTTVLRSPLFCRTLT</sequence>
<protein>
    <submittedName>
        <fullName evidence="2">Uncharacterized protein</fullName>
    </submittedName>
</protein>
<organism evidence="2 3">
    <name type="scientific">Prunus yedoensis var. nudiflora</name>
    <dbReference type="NCBI Taxonomy" id="2094558"/>
    <lineage>
        <taxon>Eukaryota</taxon>
        <taxon>Viridiplantae</taxon>
        <taxon>Streptophyta</taxon>
        <taxon>Embryophyta</taxon>
        <taxon>Tracheophyta</taxon>
        <taxon>Spermatophyta</taxon>
        <taxon>Magnoliopsida</taxon>
        <taxon>eudicotyledons</taxon>
        <taxon>Gunneridae</taxon>
        <taxon>Pentapetalae</taxon>
        <taxon>rosids</taxon>
        <taxon>fabids</taxon>
        <taxon>Rosales</taxon>
        <taxon>Rosaceae</taxon>
        <taxon>Amygdaloideae</taxon>
        <taxon>Amygdaleae</taxon>
        <taxon>Prunus</taxon>
    </lineage>
</organism>
<evidence type="ECO:0000256" key="1">
    <source>
        <dbReference type="SAM" id="MobiDB-lite"/>
    </source>
</evidence>
<proteinExistence type="predicted"/>
<dbReference type="EMBL" id="PJQY01001456">
    <property type="protein sequence ID" value="PQQ02485.1"/>
    <property type="molecule type" value="Genomic_DNA"/>
</dbReference>
<dbReference type="AlphaFoldDB" id="A0A314Y3E1"/>
<evidence type="ECO:0000313" key="3">
    <source>
        <dbReference type="Proteomes" id="UP000250321"/>
    </source>
</evidence>
<comment type="caution">
    <text evidence="2">The sequence shown here is derived from an EMBL/GenBank/DDBJ whole genome shotgun (WGS) entry which is preliminary data.</text>
</comment>
<name>A0A314Y3E1_PRUYE</name>
<dbReference type="Proteomes" id="UP000250321">
    <property type="component" value="Unassembled WGS sequence"/>
</dbReference>
<accession>A0A314Y3E1</accession>
<reference evidence="2 3" key="1">
    <citation type="submission" date="2018-02" db="EMBL/GenBank/DDBJ databases">
        <title>Draft genome of wild Prunus yedoensis var. nudiflora.</title>
        <authorList>
            <person name="Baek S."/>
            <person name="Kim J.-H."/>
            <person name="Choi K."/>
            <person name="Kim G.-B."/>
            <person name="Cho A."/>
            <person name="Jang H."/>
            <person name="Shin C.-H."/>
            <person name="Yu H.-J."/>
            <person name="Mun J.-H."/>
        </authorList>
    </citation>
    <scope>NUCLEOTIDE SEQUENCE [LARGE SCALE GENOMIC DNA]</scope>
    <source>
        <strain evidence="3">cv. Jeju island</strain>
        <tissue evidence="2">Leaf</tissue>
    </source>
</reference>